<comment type="caution">
    <text evidence="3">The sequence shown here is derived from an EMBL/GenBank/DDBJ whole genome shotgun (WGS) entry which is preliminary data.</text>
</comment>
<dbReference type="Gene3D" id="3.40.50.10140">
    <property type="entry name" value="Toll/interleukin-1 receptor homology (TIR) domain"/>
    <property type="match status" value="1"/>
</dbReference>
<organism evidence="3 4">
    <name type="scientific">Juglans regia</name>
    <name type="common">English walnut</name>
    <dbReference type="NCBI Taxonomy" id="51240"/>
    <lineage>
        <taxon>Eukaryota</taxon>
        <taxon>Viridiplantae</taxon>
        <taxon>Streptophyta</taxon>
        <taxon>Embryophyta</taxon>
        <taxon>Tracheophyta</taxon>
        <taxon>Spermatophyta</taxon>
        <taxon>Magnoliopsida</taxon>
        <taxon>eudicotyledons</taxon>
        <taxon>Gunneridae</taxon>
        <taxon>Pentapetalae</taxon>
        <taxon>rosids</taxon>
        <taxon>fabids</taxon>
        <taxon>Fagales</taxon>
        <taxon>Juglandaceae</taxon>
        <taxon>Juglans</taxon>
    </lineage>
</organism>
<keyword evidence="1" id="KW-0853">WD repeat</keyword>
<feature type="domain" description="TIR" evidence="2">
    <location>
        <begin position="31"/>
        <end position="179"/>
    </location>
</feature>
<dbReference type="Gramene" id="Jr03_06740_p1">
    <property type="protein sequence ID" value="cds.Jr03_06740_p1"/>
    <property type="gene ID" value="Jr03_06740"/>
</dbReference>
<dbReference type="Proteomes" id="UP000619265">
    <property type="component" value="Unassembled WGS sequence"/>
</dbReference>
<evidence type="ECO:0000256" key="1">
    <source>
        <dbReference type="PROSITE-ProRule" id="PRU00221"/>
    </source>
</evidence>
<dbReference type="AlphaFoldDB" id="A0A834D375"/>
<evidence type="ECO:0000313" key="4">
    <source>
        <dbReference type="Proteomes" id="UP000619265"/>
    </source>
</evidence>
<reference evidence="3" key="1">
    <citation type="submission" date="2015-10" db="EMBL/GenBank/DDBJ databases">
        <authorList>
            <person name="Martinez-Garcia P.J."/>
            <person name="Crepeau M.W."/>
            <person name="Puiu D."/>
            <person name="Gonzalez-Ibeas D."/>
            <person name="Whalen J."/>
            <person name="Stevens K."/>
            <person name="Paul R."/>
            <person name="Butterfield T."/>
            <person name="Britton M."/>
            <person name="Reagan R."/>
            <person name="Chakraborty S."/>
            <person name="Walawage S.L."/>
            <person name="Vasquez-Gross H.A."/>
            <person name="Cardeno C."/>
            <person name="Famula R."/>
            <person name="Pratt K."/>
            <person name="Kuruganti S."/>
            <person name="Aradhya M.K."/>
            <person name="Leslie C.A."/>
            <person name="Dandekar A.M."/>
            <person name="Salzberg S.L."/>
            <person name="Wegrzyn J.L."/>
            <person name="Langley C.H."/>
            <person name="Neale D.B."/>
        </authorList>
    </citation>
    <scope>NUCLEOTIDE SEQUENCE</scope>
    <source>
        <tissue evidence="3">Leaves</tissue>
    </source>
</reference>
<proteinExistence type="predicted"/>
<name>A0A834D375_JUGRE</name>
<evidence type="ECO:0000259" key="2">
    <source>
        <dbReference type="PROSITE" id="PS50104"/>
    </source>
</evidence>
<dbReference type="PANTHER" id="PTHR31008:SF40">
    <property type="entry name" value="TOLL-INTERLEUKIN-RESISTANCE (TIR) DOMAIN FAMILY PROTEIN"/>
    <property type="match status" value="1"/>
</dbReference>
<dbReference type="InterPro" id="IPR000157">
    <property type="entry name" value="TIR_dom"/>
</dbReference>
<dbReference type="PANTHER" id="PTHR31008">
    <property type="entry name" value="COP1-INTERACTING PROTEIN-RELATED"/>
    <property type="match status" value="1"/>
</dbReference>
<gene>
    <name evidence="3" type="ORF">F2P56_006256</name>
</gene>
<dbReference type="PROSITE" id="PS50082">
    <property type="entry name" value="WD_REPEATS_2"/>
    <property type="match status" value="1"/>
</dbReference>
<reference evidence="3" key="2">
    <citation type="submission" date="2020-03" db="EMBL/GenBank/DDBJ databases">
        <title>Walnut 2.0.</title>
        <authorList>
            <person name="Marrano A."/>
            <person name="Britton M."/>
            <person name="Zimin A.V."/>
            <person name="Zaini P.A."/>
            <person name="Workman R."/>
            <person name="Puiu D."/>
            <person name="Bianco L."/>
            <person name="Allen B.J."/>
            <person name="Troggio M."/>
            <person name="Leslie C.A."/>
            <person name="Timp W."/>
            <person name="Dendekar A."/>
            <person name="Salzberg S.L."/>
            <person name="Neale D.B."/>
        </authorList>
    </citation>
    <scope>NUCLEOTIDE SEQUENCE</scope>
    <source>
        <tissue evidence="3">Leaves</tissue>
    </source>
</reference>
<evidence type="ECO:0000313" key="3">
    <source>
        <dbReference type="EMBL" id="KAF5474350.1"/>
    </source>
</evidence>
<accession>A0A834D375</accession>
<dbReference type="SMART" id="SM00255">
    <property type="entry name" value="TIR"/>
    <property type="match status" value="1"/>
</dbReference>
<sequence length="298" mass="33838">MQRSPANLSKNFARKFLNPGGRNPIRTIPSPSCAVFLNHRGDDTRKTLAGLLYDHLFRLRLRPFLDSRNMKPGDKLFDQIDIAIRNCKVGVAVFSPRYCESKFCLYELALIMESKKRVIPIFWDVKPSQLLVKDNGTCSVEELQRFSLALEEVKYTVGLAFDSSTGDWSEFLRRASHAIIENLLEVGGDQRYWEKNFKNQALGQELKAWLVILESINAHEDDVNAFFAGFDAFVFTSSADGTIKVWRRELQNQALPGSGFVETGKCDDSVSRKQIVSRCIMQILRCAGEILGMQEEVE</sequence>
<dbReference type="PROSITE" id="PS50104">
    <property type="entry name" value="TIR"/>
    <property type="match status" value="1"/>
</dbReference>
<dbReference type="InterPro" id="IPR001680">
    <property type="entry name" value="WD40_rpt"/>
</dbReference>
<dbReference type="Pfam" id="PF01582">
    <property type="entry name" value="TIR"/>
    <property type="match status" value="1"/>
</dbReference>
<dbReference type="EMBL" id="LIHL02000003">
    <property type="protein sequence ID" value="KAF5474350.1"/>
    <property type="molecule type" value="Genomic_DNA"/>
</dbReference>
<protein>
    <recommendedName>
        <fullName evidence="2">TIR domain-containing protein</fullName>
    </recommendedName>
</protein>
<dbReference type="SUPFAM" id="SSF52200">
    <property type="entry name" value="Toll/Interleukin receptor TIR domain"/>
    <property type="match status" value="1"/>
</dbReference>
<feature type="repeat" description="WD" evidence="1">
    <location>
        <begin position="216"/>
        <end position="246"/>
    </location>
</feature>
<dbReference type="InterPro" id="IPR035897">
    <property type="entry name" value="Toll_tir_struct_dom_sf"/>
</dbReference>
<dbReference type="GO" id="GO:0007165">
    <property type="term" value="P:signal transduction"/>
    <property type="evidence" value="ECO:0007669"/>
    <property type="project" value="InterPro"/>
</dbReference>